<organism evidence="3 4">
    <name type="scientific">Paramecium tetraurelia</name>
    <dbReference type="NCBI Taxonomy" id="5888"/>
    <lineage>
        <taxon>Eukaryota</taxon>
        <taxon>Sar</taxon>
        <taxon>Alveolata</taxon>
        <taxon>Ciliophora</taxon>
        <taxon>Intramacronucleata</taxon>
        <taxon>Oligohymenophorea</taxon>
        <taxon>Peniculida</taxon>
        <taxon>Parameciidae</taxon>
        <taxon>Paramecium</taxon>
    </lineage>
</organism>
<evidence type="ECO:0000313" key="3">
    <source>
        <dbReference type="EMBL" id="CAK85857.1"/>
    </source>
</evidence>
<evidence type="ECO:0000313" key="4">
    <source>
        <dbReference type="Proteomes" id="UP000000600"/>
    </source>
</evidence>
<gene>
    <name evidence="3" type="ORF">GSPATT00019561001</name>
</gene>
<dbReference type="AlphaFoldDB" id="A0DS40"/>
<accession>A0DS40</accession>
<keyword evidence="4" id="KW-1185">Reference proteome</keyword>
<protein>
    <submittedName>
        <fullName evidence="3">Uncharacterized protein</fullName>
    </submittedName>
</protein>
<reference evidence="3 4" key="1">
    <citation type="journal article" date="2006" name="Nature">
        <title>Global trends of whole-genome duplications revealed by the ciliate Paramecium tetraurelia.</title>
        <authorList>
            <consortium name="Genoscope"/>
            <person name="Aury J.-M."/>
            <person name="Jaillon O."/>
            <person name="Duret L."/>
            <person name="Noel B."/>
            <person name="Jubin C."/>
            <person name="Porcel B.M."/>
            <person name="Segurens B."/>
            <person name="Daubin V."/>
            <person name="Anthouard V."/>
            <person name="Aiach N."/>
            <person name="Arnaiz O."/>
            <person name="Billaut A."/>
            <person name="Beisson J."/>
            <person name="Blanc I."/>
            <person name="Bouhouche K."/>
            <person name="Camara F."/>
            <person name="Duharcourt S."/>
            <person name="Guigo R."/>
            <person name="Gogendeau D."/>
            <person name="Katinka M."/>
            <person name="Keller A.-M."/>
            <person name="Kissmehl R."/>
            <person name="Klotz C."/>
            <person name="Koll F."/>
            <person name="Le Moue A."/>
            <person name="Lepere C."/>
            <person name="Malinsky S."/>
            <person name="Nowacki M."/>
            <person name="Nowak J.K."/>
            <person name="Plattner H."/>
            <person name="Poulain J."/>
            <person name="Ruiz F."/>
            <person name="Serrano V."/>
            <person name="Zagulski M."/>
            <person name="Dessen P."/>
            <person name="Betermier M."/>
            <person name="Weissenbach J."/>
            <person name="Scarpelli C."/>
            <person name="Schachter V."/>
            <person name="Sperling L."/>
            <person name="Meyer E."/>
            <person name="Cohen J."/>
            <person name="Wincker P."/>
        </authorList>
    </citation>
    <scope>NUCLEOTIDE SEQUENCE [LARGE SCALE GENOMIC DNA]</scope>
    <source>
        <strain evidence="3 4">Stock d4-2</strain>
    </source>
</reference>
<proteinExistence type="predicted"/>
<feature type="compositionally biased region" description="Polar residues" evidence="2">
    <location>
        <begin position="309"/>
        <end position="318"/>
    </location>
</feature>
<dbReference type="OrthoDB" id="301058at2759"/>
<dbReference type="EMBL" id="CT868552">
    <property type="protein sequence ID" value="CAK85857.1"/>
    <property type="molecule type" value="Genomic_DNA"/>
</dbReference>
<feature type="compositionally biased region" description="Polar residues" evidence="2">
    <location>
        <begin position="361"/>
        <end position="398"/>
    </location>
</feature>
<name>A0DS40_PARTE</name>
<dbReference type="GeneID" id="5039039"/>
<keyword evidence="1" id="KW-0175">Coiled coil</keyword>
<evidence type="ECO:0000256" key="2">
    <source>
        <dbReference type="SAM" id="MobiDB-lite"/>
    </source>
</evidence>
<feature type="coiled-coil region" evidence="1">
    <location>
        <begin position="129"/>
        <end position="212"/>
    </location>
</feature>
<dbReference type="OMA" id="PISLICY"/>
<sequence>MQQKSKTLLHLLQQQQHYHDDINTSLESNFKQSSEHTEKKFDLKLQKSVVELYQQIKSSIQKTEDQVQIINYQQLLLCQIKKVVPLDKQEDLYTDPISLICYIGCIFSIVLQNKFNLEQQIEDHNSRNQNDYEEQLIKLEAEIRQHIRIEQQLKLFAENTQSKLEDVLKIKDDLEEELQTLKNEFQILNEKNNTLNQKLKIQEKDIQNIKLNSKVDLNSQNIKFGQQSKKTQLEKDNIENEFMKQQTISLNGQKDKFKCLGQEYDNRLRTEPQDDYIKFRNNSQKRIFSTHISNNNNNNNNTNNKSNNQASRVQTETSEYPDKNRKSNLSNYETSQVTINHQRNQTTQNVLNLINQEFKRQQSIKGCSEKSTINSTKPQKKASSSQHTEANRSNNSVHSFRKQPQEVIQIPRPFSCAEQIEEAQHSLRKDISVDLNGQQKLNADYLENQLQIKKLLQQYQQKHSLNDNLTKKLLQEYKKRSGYNCKTIY</sequence>
<feature type="region of interest" description="Disordered" evidence="2">
    <location>
        <begin position="361"/>
        <end position="403"/>
    </location>
</feature>
<dbReference type="KEGG" id="ptm:GSPATT00019561001"/>
<feature type="compositionally biased region" description="Low complexity" evidence="2">
    <location>
        <begin position="294"/>
        <end position="308"/>
    </location>
</feature>
<evidence type="ECO:0000256" key="1">
    <source>
        <dbReference type="SAM" id="Coils"/>
    </source>
</evidence>
<dbReference type="RefSeq" id="XP_001453254.1">
    <property type="nucleotide sequence ID" value="XM_001453217.1"/>
</dbReference>
<dbReference type="Proteomes" id="UP000000600">
    <property type="component" value="Unassembled WGS sequence"/>
</dbReference>
<dbReference type="InParanoid" id="A0DS40"/>
<feature type="region of interest" description="Disordered" evidence="2">
    <location>
        <begin position="290"/>
        <end position="330"/>
    </location>
</feature>
<dbReference type="HOGENOM" id="CLU_566804_0_0_1"/>